<comment type="caution">
    <text evidence="1">The sequence shown here is derived from an EMBL/GenBank/DDBJ whole genome shotgun (WGS) entry which is preliminary data.</text>
</comment>
<proteinExistence type="predicted"/>
<protein>
    <submittedName>
        <fullName evidence="1">Uncharacterized protein</fullName>
    </submittedName>
</protein>
<name>A0A7W5C5B4_9BACL</name>
<evidence type="ECO:0000313" key="1">
    <source>
        <dbReference type="EMBL" id="MBB3150974.1"/>
    </source>
</evidence>
<accession>A0A7W5C5B4</accession>
<gene>
    <name evidence="1" type="ORF">FHS16_001008</name>
</gene>
<dbReference type="Proteomes" id="UP000518605">
    <property type="component" value="Unassembled WGS sequence"/>
</dbReference>
<sequence length="215" mass="23727">MLFKNLFSKWKLASPVSAPIEKALLVIDSTPDLPQEFGYKCQWFAVNTTDTERVAAFLKGKGIIAANWKTGMAAAYNGSCFITPQVNGWTFIIQPFMREIEDSSSEGARNKAQALSALFGEAYYFGNYRVSSYYAWCKAINGHVVRAFGYGDGEVLIDEGDLTAEEHQIAFFTTGDEEGWLSEEDVLTLAELWTTSTVSIDGDCKPGTGFLVAFD</sequence>
<dbReference type="RefSeq" id="WP_183559430.1">
    <property type="nucleotide sequence ID" value="NZ_CBCSLB010000009.1"/>
</dbReference>
<keyword evidence="2" id="KW-1185">Reference proteome</keyword>
<evidence type="ECO:0000313" key="2">
    <source>
        <dbReference type="Proteomes" id="UP000518605"/>
    </source>
</evidence>
<dbReference type="EMBL" id="JACHXW010000002">
    <property type="protein sequence ID" value="MBB3150974.1"/>
    <property type="molecule type" value="Genomic_DNA"/>
</dbReference>
<organism evidence="1 2">
    <name type="scientific">Paenibacillus endophyticus</name>
    <dbReference type="NCBI Taxonomy" id="1294268"/>
    <lineage>
        <taxon>Bacteria</taxon>
        <taxon>Bacillati</taxon>
        <taxon>Bacillota</taxon>
        <taxon>Bacilli</taxon>
        <taxon>Bacillales</taxon>
        <taxon>Paenibacillaceae</taxon>
        <taxon>Paenibacillus</taxon>
    </lineage>
</organism>
<dbReference type="AlphaFoldDB" id="A0A7W5C5B4"/>
<reference evidence="1 2" key="1">
    <citation type="submission" date="2020-08" db="EMBL/GenBank/DDBJ databases">
        <title>Genomic Encyclopedia of Type Strains, Phase III (KMG-III): the genomes of soil and plant-associated and newly described type strains.</title>
        <authorList>
            <person name="Whitman W."/>
        </authorList>
    </citation>
    <scope>NUCLEOTIDE SEQUENCE [LARGE SCALE GENOMIC DNA]</scope>
    <source>
        <strain evidence="1 2">CECT 8234</strain>
    </source>
</reference>